<sequence>MRKAPPDNGRSLSSGPICSEHEGPPTRTIRSSAGSSICPVCTPLGPTPAGTAAIVRRQNLILDSPYWRHSGPCT</sequence>
<evidence type="ECO:0000256" key="1">
    <source>
        <dbReference type="SAM" id="MobiDB-lite"/>
    </source>
</evidence>
<organism evidence="2 3">
    <name type="scientific">Streptomyces venezuelae</name>
    <dbReference type="NCBI Taxonomy" id="54571"/>
    <lineage>
        <taxon>Bacteria</taxon>
        <taxon>Bacillati</taxon>
        <taxon>Actinomycetota</taxon>
        <taxon>Actinomycetes</taxon>
        <taxon>Kitasatosporales</taxon>
        <taxon>Streptomycetaceae</taxon>
        <taxon>Streptomyces</taxon>
    </lineage>
</organism>
<gene>
    <name evidence="2" type="ORF">DEJ48_22650</name>
</gene>
<dbReference type="AlphaFoldDB" id="A0A5P2C3F8"/>
<dbReference type="EMBL" id="CP029192">
    <property type="protein sequence ID" value="QES35841.1"/>
    <property type="molecule type" value="Genomic_DNA"/>
</dbReference>
<name>A0A5P2C3F8_STRVZ</name>
<dbReference type="Proteomes" id="UP000322927">
    <property type="component" value="Chromosome"/>
</dbReference>
<proteinExistence type="predicted"/>
<evidence type="ECO:0000313" key="3">
    <source>
        <dbReference type="Proteomes" id="UP000322927"/>
    </source>
</evidence>
<accession>A0A5P2C3F8</accession>
<protein>
    <submittedName>
        <fullName evidence="2">Uncharacterized protein</fullName>
    </submittedName>
</protein>
<reference evidence="2 3" key="1">
    <citation type="submission" date="2018-05" db="EMBL/GenBank/DDBJ databases">
        <title>Streptomyces venezuelae.</title>
        <authorList>
            <person name="Kim W."/>
            <person name="Lee N."/>
            <person name="Cho B.-K."/>
        </authorList>
    </citation>
    <scope>NUCLEOTIDE SEQUENCE [LARGE SCALE GENOMIC DNA]</scope>
    <source>
        <strain evidence="2 3">ATCC 14584</strain>
    </source>
</reference>
<dbReference type="RefSeq" id="WP_150217917.1">
    <property type="nucleotide sequence ID" value="NZ_CP029192.1"/>
</dbReference>
<evidence type="ECO:0000313" key="2">
    <source>
        <dbReference type="EMBL" id="QES35841.1"/>
    </source>
</evidence>
<feature type="region of interest" description="Disordered" evidence="1">
    <location>
        <begin position="1"/>
        <end position="33"/>
    </location>
</feature>